<evidence type="ECO:0000313" key="1">
    <source>
        <dbReference type="EMBL" id="MDI3417811.1"/>
    </source>
</evidence>
<name>A0ABT6SQY8_9ACTN</name>
<dbReference type="EMBL" id="JASCIS010000003">
    <property type="protein sequence ID" value="MDI3417811.1"/>
    <property type="molecule type" value="Genomic_DNA"/>
</dbReference>
<dbReference type="RefSeq" id="WP_282533720.1">
    <property type="nucleotide sequence ID" value="NZ_JASCIS010000003.1"/>
</dbReference>
<protein>
    <submittedName>
        <fullName evidence="1">Uncharacterized protein</fullName>
    </submittedName>
</protein>
<organism evidence="1 2">
    <name type="scientific">Streptomyces luteolus</name>
    <dbReference type="NCBI Taxonomy" id="3043615"/>
    <lineage>
        <taxon>Bacteria</taxon>
        <taxon>Bacillati</taxon>
        <taxon>Actinomycetota</taxon>
        <taxon>Actinomycetes</taxon>
        <taxon>Kitasatosporales</taxon>
        <taxon>Streptomycetaceae</taxon>
        <taxon>Streptomyces</taxon>
    </lineage>
</organism>
<evidence type="ECO:0000313" key="2">
    <source>
        <dbReference type="Proteomes" id="UP001237105"/>
    </source>
</evidence>
<reference evidence="1 2" key="1">
    <citation type="submission" date="2023-05" db="EMBL/GenBank/DDBJ databases">
        <title>Draft genome sequence of Streptomyces sp. B-S-A12 isolated from a cave soil in Thailand.</title>
        <authorList>
            <person name="Chamroensaksri N."/>
            <person name="Muangham S."/>
        </authorList>
    </citation>
    <scope>NUCLEOTIDE SEQUENCE [LARGE SCALE GENOMIC DNA]</scope>
    <source>
        <strain evidence="1 2">B-S-A12</strain>
    </source>
</reference>
<keyword evidence="2" id="KW-1185">Reference proteome</keyword>
<sequence length="49" mass="5487">MEALTVRWVLEQPAIPRELLIEELAALGTDDVGGTRAARRRAAWPRPPH</sequence>
<gene>
    <name evidence="1" type="ORF">QIT00_04400</name>
</gene>
<comment type="caution">
    <text evidence="1">The sequence shown here is derived from an EMBL/GenBank/DDBJ whole genome shotgun (WGS) entry which is preliminary data.</text>
</comment>
<dbReference type="Proteomes" id="UP001237105">
    <property type="component" value="Unassembled WGS sequence"/>
</dbReference>
<accession>A0ABT6SQY8</accession>
<proteinExistence type="predicted"/>